<protein>
    <submittedName>
        <fullName evidence="8">UDP-phosphate alpha-N-acetylglucosaminephosphotransferase</fullName>
    </submittedName>
</protein>
<evidence type="ECO:0000313" key="9">
    <source>
        <dbReference type="Proteomes" id="UP000664771"/>
    </source>
</evidence>
<comment type="caution">
    <text evidence="8">The sequence shown here is derived from an EMBL/GenBank/DDBJ whole genome shotgun (WGS) entry which is preliminary data.</text>
</comment>
<comment type="subcellular location">
    <subcellularLocation>
        <location evidence="1">Cell membrane</location>
        <topology evidence="1">Multi-pass membrane protein</topology>
    </subcellularLocation>
</comment>
<keyword evidence="5 7" id="KW-1133">Transmembrane helix</keyword>
<feature type="transmembrane region" description="Helical" evidence="7">
    <location>
        <begin position="289"/>
        <end position="309"/>
    </location>
</feature>
<dbReference type="EMBL" id="JAFVMF010000001">
    <property type="protein sequence ID" value="MBO1358422.1"/>
    <property type="molecule type" value="Genomic_DNA"/>
</dbReference>
<evidence type="ECO:0000256" key="1">
    <source>
        <dbReference type="ARBA" id="ARBA00004651"/>
    </source>
</evidence>
<dbReference type="InterPro" id="IPR000715">
    <property type="entry name" value="Glycosyl_transferase_4"/>
</dbReference>
<dbReference type="Pfam" id="PF00953">
    <property type="entry name" value="Glycos_transf_4"/>
    <property type="match status" value="1"/>
</dbReference>
<keyword evidence="9" id="KW-1185">Reference proteome</keyword>
<feature type="transmembrane region" description="Helical" evidence="7">
    <location>
        <begin position="329"/>
        <end position="351"/>
    </location>
</feature>
<feature type="transmembrane region" description="Helical" evidence="7">
    <location>
        <begin position="98"/>
        <end position="118"/>
    </location>
</feature>
<evidence type="ECO:0000256" key="6">
    <source>
        <dbReference type="ARBA" id="ARBA00023136"/>
    </source>
</evidence>
<proteinExistence type="predicted"/>
<accession>A0ABS3LR75</accession>
<keyword evidence="6 7" id="KW-0472">Membrane</keyword>
<keyword evidence="4 7" id="KW-0812">Transmembrane</keyword>
<evidence type="ECO:0000256" key="4">
    <source>
        <dbReference type="ARBA" id="ARBA00022692"/>
    </source>
</evidence>
<evidence type="ECO:0000313" key="8">
    <source>
        <dbReference type="EMBL" id="MBO1358422.1"/>
    </source>
</evidence>
<evidence type="ECO:0000256" key="2">
    <source>
        <dbReference type="ARBA" id="ARBA00022475"/>
    </source>
</evidence>
<keyword evidence="2" id="KW-1003">Cell membrane</keyword>
<evidence type="ECO:0000256" key="3">
    <source>
        <dbReference type="ARBA" id="ARBA00022679"/>
    </source>
</evidence>
<dbReference type="PANTHER" id="PTHR22926:SF3">
    <property type="entry name" value="UNDECAPRENYL-PHOSPHATE ALPHA-N-ACETYLGLUCOSAMINYL 1-PHOSPHATE TRANSFERASE"/>
    <property type="match status" value="1"/>
</dbReference>
<evidence type="ECO:0000256" key="7">
    <source>
        <dbReference type="SAM" id="Phobius"/>
    </source>
</evidence>
<gene>
    <name evidence="8" type="ORF">J2D73_01235</name>
</gene>
<feature type="transmembrane region" description="Helical" evidence="7">
    <location>
        <begin position="72"/>
        <end position="92"/>
    </location>
</feature>
<feature type="transmembrane region" description="Helical" evidence="7">
    <location>
        <begin position="47"/>
        <end position="65"/>
    </location>
</feature>
<reference evidence="8 9" key="1">
    <citation type="submission" date="2021-03" db="EMBL/GenBank/DDBJ databases">
        <title>The complete genome sequence of Acetobacter sacchari TBRC 11175.</title>
        <authorList>
            <person name="Charoenyingcharoen P."/>
            <person name="Yukphan P."/>
        </authorList>
    </citation>
    <scope>NUCLEOTIDE SEQUENCE [LARGE SCALE GENOMIC DNA]</scope>
    <source>
        <strain evidence="8 9">TBRC 11175</strain>
    </source>
</reference>
<feature type="transmembrane region" description="Helical" evidence="7">
    <location>
        <begin position="151"/>
        <end position="169"/>
    </location>
</feature>
<organism evidence="8 9">
    <name type="scientific">Acetobacter sacchari</name>
    <dbReference type="NCBI Taxonomy" id="2661687"/>
    <lineage>
        <taxon>Bacteria</taxon>
        <taxon>Pseudomonadati</taxon>
        <taxon>Pseudomonadota</taxon>
        <taxon>Alphaproteobacteria</taxon>
        <taxon>Acetobacterales</taxon>
        <taxon>Acetobacteraceae</taxon>
        <taxon>Acetobacter</taxon>
    </lineage>
</organism>
<dbReference type="PANTHER" id="PTHR22926">
    <property type="entry name" value="PHOSPHO-N-ACETYLMURAMOYL-PENTAPEPTIDE-TRANSFERASE"/>
    <property type="match status" value="1"/>
</dbReference>
<dbReference type="RefSeq" id="WP_207878584.1">
    <property type="nucleotide sequence ID" value="NZ_JAFVMF010000001.1"/>
</dbReference>
<dbReference type="Proteomes" id="UP000664771">
    <property type="component" value="Unassembled WGS sequence"/>
</dbReference>
<keyword evidence="3" id="KW-0808">Transferase</keyword>
<sequence>MPITLPSIALLFLAAILSALLIRRMIAVAVLDTPVHRSAHTQPTPKGGGVGVIGAFLLVLPPLRATLGLPAFTTPVGVLWVAVAALAIVSWIDDVKQWSPWVKLGAQIGAAMLVAAWAPPFPGPLGLWIGGAIALSWLLFVTNAVNFMDGLNGLVSGVLCLSFACLALLPSPTAASDLRAESALLACTLLAFMPFNFPRARIFMGDVGSQSCGLLVGAAALSGVRPDASGLFDPSTAIEVLCLTAGLLYDVGITLCRRARAGERLLEAHRGHLYQVAYRVGMPRTTVALIHWGFVLWGATWFTLLRPSLITTCVTTGSTTVEEGGHLSALLLLLALIALPQLIWTGVVVSLERRRPVGRW</sequence>
<feature type="transmembrane region" description="Helical" evidence="7">
    <location>
        <begin position="125"/>
        <end position="145"/>
    </location>
</feature>
<name>A0ABS3LR75_9PROT</name>
<evidence type="ECO:0000256" key="5">
    <source>
        <dbReference type="ARBA" id="ARBA00022989"/>
    </source>
</evidence>